<evidence type="ECO:0000313" key="2">
    <source>
        <dbReference type="WBParaSite" id="nRc.2.0.1.t29544-RA"/>
    </source>
</evidence>
<dbReference type="AlphaFoldDB" id="A0A915JU10"/>
<evidence type="ECO:0000313" key="1">
    <source>
        <dbReference type="Proteomes" id="UP000887565"/>
    </source>
</evidence>
<name>A0A915JU10_ROMCU</name>
<dbReference type="Proteomes" id="UP000887565">
    <property type="component" value="Unplaced"/>
</dbReference>
<reference evidence="2" key="1">
    <citation type="submission" date="2022-11" db="UniProtKB">
        <authorList>
            <consortium name="WormBaseParasite"/>
        </authorList>
    </citation>
    <scope>IDENTIFICATION</scope>
</reference>
<organism evidence="1 2">
    <name type="scientific">Romanomermis culicivorax</name>
    <name type="common">Nematode worm</name>
    <dbReference type="NCBI Taxonomy" id="13658"/>
    <lineage>
        <taxon>Eukaryota</taxon>
        <taxon>Metazoa</taxon>
        <taxon>Ecdysozoa</taxon>
        <taxon>Nematoda</taxon>
        <taxon>Enoplea</taxon>
        <taxon>Dorylaimia</taxon>
        <taxon>Mermithida</taxon>
        <taxon>Mermithoidea</taxon>
        <taxon>Mermithidae</taxon>
        <taxon>Romanomermis</taxon>
    </lineage>
</organism>
<proteinExistence type="predicted"/>
<sequence>MLQKMRFDSKEKQKKKKRLLMAVAMPKLAVATPETFGRACCTLRLSLRKILKVVCGVHCSSERNLSTFCFVHTKLRNRLLSASVKKLVFLKFDANKFIDGIEVDDFICYDK</sequence>
<protein>
    <submittedName>
        <fullName evidence="2">Uncharacterized protein</fullName>
    </submittedName>
</protein>
<keyword evidence="1" id="KW-1185">Reference proteome</keyword>
<dbReference type="WBParaSite" id="nRc.2.0.1.t29544-RA">
    <property type="protein sequence ID" value="nRc.2.0.1.t29544-RA"/>
    <property type="gene ID" value="nRc.2.0.1.g29544"/>
</dbReference>
<accession>A0A915JU10</accession>